<reference evidence="4 5" key="1">
    <citation type="journal article" date="2019" name="Nat. Microbiol.">
        <title>Mediterranean grassland soil C-N compound turnover is dependent on rainfall and depth, and is mediated by genomically divergent microorganisms.</title>
        <authorList>
            <person name="Diamond S."/>
            <person name="Andeer P.F."/>
            <person name="Li Z."/>
            <person name="Crits-Christoph A."/>
            <person name="Burstein D."/>
            <person name="Anantharaman K."/>
            <person name="Lane K.R."/>
            <person name="Thomas B.C."/>
            <person name="Pan C."/>
            <person name="Northen T.R."/>
            <person name="Banfield J.F."/>
        </authorList>
    </citation>
    <scope>NUCLEOTIDE SEQUENCE [LARGE SCALE GENOMIC DNA]</scope>
    <source>
        <strain evidence="4">WS_1</strain>
    </source>
</reference>
<dbReference type="EMBL" id="VBOR01000044">
    <property type="protein sequence ID" value="TMQ50045.1"/>
    <property type="molecule type" value="Genomic_DNA"/>
</dbReference>
<accession>A0A538SF93</accession>
<dbReference type="GO" id="GO:0032259">
    <property type="term" value="P:methylation"/>
    <property type="evidence" value="ECO:0007669"/>
    <property type="project" value="UniProtKB-KW"/>
</dbReference>
<evidence type="ECO:0000313" key="5">
    <source>
        <dbReference type="Proteomes" id="UP000316292"/>
    </source>
</evidence>
<feature type="domain" description="Histidine-specific methyltransferase SAM-dependent" evidence="3">
    <location>
        <begin position="19"/>
        <end position="323"/>
    </location>
</feature>
<evidence type="ECO:0000313" key="4">
    <source>
        <dbReference type="EMBL" id="TMQ50045.1"/>
    </source>
</evidence>
<evidence type="ECO:0000256" key="1">
    <source>
        <dbReference type="ARBA" id="ARBA00022603"/>
    </source>
</evidence>
<keyword evidence="2 4" id="KW-0808">Transferase</keyword>
<dbReference type="Gene3D" id="3.40.50.150">
    <property type="entry name" value="Vaccinia Virus protein VP39"/>
    <property type="match status" value="1"/>
</dbReference>
<dbReference type="InterPro" id="IPR029063">
    <property type="entry name" value="SAM-dependent_MTases_sf"/>
</dbReference>
<organism evidence="4 5">
    <name type="scientific">Eiseniibacteriota bacterium</name>
    <dbReference type="NCBI Taxonomy" id="2212470"/>
    <lineage>
        <taxon>Bacteria</taxon>
        <taxon>Candidatus Eiseniibacteriota</taxon>
    </lineage>
</organism>
<dbReference type="CDD" id="cd02440">
    <property type="entry name" value="AdoMet_MTases"/>
    <property type="match status" value="1"/>
</dbReference>
<evidence type="ECO:0000259" key="3">
    <source>
        <dbReference type="Pfam" id="PF10017"/>
    </source>
</evidence>
<dbReference type="PANTHER" id="PTHR43397:SF1">
    <property type="entry name" value="ERGOTHIONEINE BIOSYNTHESIS PROTEIN 1"/>
    <property type="match status" value="1"/>
</dbReference>
<comment type="caution">
    <text evidence="4">The sequence shown here is derived from an EMBL/GenBank/DDBJ whole genome shotgun (WGS) entry which is preliminary data.</text>
</comment>
<name>A0A538SF93_UNCEI</name>
<sequence length="326" mass="36612">MRSQPAPEAPTTLLDELISDVCAGLAGPGQKRLPSRYLYDDLGTALFEAIGYLPEYGVTRADERILRCNAREIIQAMGPQPLTVAELGSGGGRKTRWLLEAMGTRRSISYYPIDISKAALERCALELGRLPVVRVEPIEADYRDGLSLIASRRRADERLLLLFLGSTIGNFEPPEAREFLREVRGRLRPGDGFLLGTDLVKPAATLIAAYDDALGVTAAFDLNLLRRLNRDLDAEFDLENFYHEARWNAEERRVEMHLVARMAHVVWIHAIGLGVTFRAGESIWTESSYKFDSDEPERISKVLPFTPAGQWLDREWPFAESLLIAR</sequence>
<protein>
    <submittedName>
        <fullName evidence="4">L-histidine N(Alpha)-methyltransferase</fullName>
        <ecNumber evidence="4">2.1.1.44</ecNumber>
    </submittedName>
</protein>
<keyword evidence="1 4" id="KW-0489">Methyltransferase</keyword>
<dbReference type="InterPro" id="IPR017804">
    <property type="entry name" value="MeTrfase_EgtD-like"/>
</dbReference>
<dbReference type="AlphaFoldDB" id="A0A538SF93"/>
<dbReference type="Proteomes" id="UP000316292">
    <property type="component" value="Unassembled WGS sequence"/>
</dbReference>
<dbReference type="NCBIfam" id="TIGR03438">
    <property type="entry name" value="egtD_ergothio"/>
    <property type="match status" value="1"/>
</dbReference>
<dbReference type="PIRSF" id="PIRSF018005">
    <property type="entry name" value="UCP018005"/>
    <property type="match status" value="1"/>
</dbReference>
<dbReference type="EC" id="2.1.1.44" evidence="4"/>
<evidence type="ECO:0000256" key="2">
    <source>
        <dbReference type="ARBA" id="ARBA00022679"/>
    </source>
</evidence>
<proteinExistence type="predicted"/>
<dbReference type="InterPro" id="IPR051128">
    <property type="entry name" value="EgtD_Methyltrsf_superfamily"/>
</dbReference>
<dbReference type="InterPro" id="IPR035094">
    <property type="entry name" value="EgtD"/>
</dbReference>
<dbReference type="SUPFAM" id="SSF53335">
    <property type="entry name" value="S-adenosyl-L-methionine-dependent methyltransferases"/>
    <property type="match status" value="1"/>
</dbReference>
<dbReference type="GO" id="GO:0052706">
    <property type="term" value="F:L-histidine N(alpha)-methyltransferase activity"/>
    <property type="evidence" value="ECO:0007669"/>
    <property type="project" value="UniProtKB-EC"/>
</dbReference>
<dbReference type="PANTHER" id="PTHR43397">
    <property type="entry name" value="ERGOTHIONEINE BIOSYNTHESIS PROTEIN 1"/>
    <property type="match status" value="1"/>
</dbReference>
<gene>
    <name evidence="4" type="primary">egtD</name>
    <name evidence="4" type="ORF">E6K71_03390</name>
</gene>
<dbReference type="Pfam" id="PF10017">
    <property type="entry name" value="Methyltransf_33"/>
    <property type="match status" value="1"/>
</dbReference>
<dbReference type="InterPro" id="IPR019257">
    <property type="entry name" value="MeTrfase_dom"/>
</dbReference>